<reference evidence="18" key="3">
    <citation type="submission" date="2025-09" db="UniProtKB">
        <authorList>
            <consortium name="Ensembl"/>
        </authorList>
    </citation>
    <scope>IDENTIFICATION</scope>
</reference>
<dbReference type="Bgee" id="ENSLACG00000014749">
    <property type="expression patterns" value="Expressed in muscle tissue and 6 other cell types or tissues"/>
</dbReference>
<dbReference type="STRING" id="7897.ENSLACP00000016744"/>
<evidence type="ECO:0000256" key="14">
    <source>
        <dbReference type="ARBA" id="ARBA00023136"/>
    </source>
</evidence>
<comment type="subunit">
    <text evidence="4">Complex I is composed of 45 different subunits.</text>
</comment>
<evidence type="ECO:0000256" key="2">
    <source>
        <dbReference type="ARBA" id="ARBA00004434"/>
    </source>
</evidence>
<keyword evidence="10" id="KW-0809">Transit peptide</keyword>
<evidence type="ECO:0000256" key="3">
    <source>
        <dbReference type="ARBA" id="ARBA00007152"/>
    </source>
</evidence>
<dbReference type="GeneTree" id="ENSGT00390000009980"/>
<evidence type="ECO:0000256" key="7">
    <source>
        <dbReference type="ARBA" id="ARBA00022660"/>
    </source>
</evidence>
<organism evidence="18 19">
    <name type="scientific">Latimeria chalumnae</name>
    <name type="common">Coelacanth</name>
    <dbReference type="NCBI Taxonomy" id="7897"/>
    <lineage>
        <taxon>Eukaryota</taxon>
        <taxon>Metazoa</taxon>
        <taxon>Chordata</taxon>
        <taxon>Craniata</taxon>
        <taxon>Vertebrata</taxon>
        <taxon>Euteleostomi</taxon>
        <taxon>Coelacanthiformes</taxon>
        <taxon>Coelacanthidae</taxon>
        <taxon>Latimeria</taxon>
    </lineage>
</organism>
<dbReference type="Pfam" id="PF09781">
    <property type="entry name" value="NDUF_B5"/>
    <property type="match status" value="1"/>
</dbReference>
<feature type="transmembrane region" description="Helical" evidence="17">
    <location>
        <begin position="70"/>
        <end position="90"/>
    </location>
</feature>
<reference evidence="18" key="2">
    <citation type="submission" date="2025-08" db="UniProtKB">
        <authorList>
            <consortium name="Ensembl"/>
        </authorList>
    </citation>
    <scope>IDENTIFICATION</scope>
</reference>
<evidence type="ECO:0000256" key="4">
    <source>
        <dbReference type="ARBA" id="ARBA00011533"/>
    </source>
</evidence>
<evidence type="ECO:0000256" key="15">
    <source>
        <dbReference type="ARBA" id="ARBA00032395"/>
    </source>
</evidence>
<dbReference type="PANTHER" id="PTHR13178:SF0">
    <property type="entry name" value="NADH DEHYDROGENASE [UBIQUINONE] 1 BETA SUBCOMPLEX SUBUNIT 5, MITOCHONDRIAL"/>
    <property type="match status" value="1"/>
</dbReference>
<proteinExistence type="inferred from homology"/>
<evidence type="ECO:0000256" key="17">
    <source>
        <dbReference type="SAM" id="Phobius"/>
    </source>
</evidence>
<keyword evidence="12 17" id="KW-1133">Transmembrane helix</keyword>
<comment type="function">
    <text evidence="1">Accessory subunit of the mitochondrial membrane respiratory chain NADH dehydrogenase (Complex I), that is believed not to be involved in catalysis. Complex I functions in the transfer of electrons from NADH to the respiratory chain. The immediate electron acceptor for the enzyme is believed to be ubiquinone.</text>
</comment>
<evidence type="ECO:0000313" key="19">
    <source>
        <dbReference type="Proteomes" id="UP000008672"/>
    </source>
</evidence>
<evidence type="ECO:0000256" key="10">
    <source>
        <dbReference type="ARBA" id="ARBA00022946"/>
    </source>
</evidence>
<dbReference type="GO" id="GO:0005743">
    <property type="term" value="C:mitochondrial inner membrane"/>
    <property type="evidence" value="ECO:0007669"/>
    <property type="project" value="UniProtKB-SubCell"/>
</dbReference>
<dbReference type="FunCoup" id="H3B4C3">
    <property type="interactions" value="1922"/>
</dbReference>
<evidence type="ECO:0000256" key="5">
    <source>
        <dbReference type="ARBA" id="ARBA00015175"/>
    </source>
</evidence>
<evidence type="ECO:0000256" key="8">
    <source>
        <dbReference type="ARBA" id="ARBA00022692"/>
    </source>
</evidence>
<comment type="similarity">
    <text evidence="3">Belongs to the complex I NDUFB5 subunit family.</text>
</comment>
<gene>
    <name evidence="18" type="primary">NDUFB5</name>
</gene>
<evidence type="ECO:0000256" key="16">
    <source>
        <dbReference type="ARBA" id="ARBA00032550"/>
    </source>
</evidence>
<dbReference type="AlphaFoldDB" id="H3B4C3"/>
<keyword evidence="7" id="KW-0679">Respiratory chain</keyword>
<keyword evidence="6" id="KW-0813">Transport</keyword>
<keyword evidence="14 17" id="KW-0472">Membrane</keyword>
<keyword evidence="8 17" id="KW-0812">Transmembrane</keyword>
<evidence type="ECO:0000256" key="12">
    <source>
        <dbReference type="ARBA" id="ARBA00022989"/>
    </source>
</evidence>
<dbReference type="PANTHER" id="PTHR13178">
    <property type="entry name" value="NADH-UBIQUINONE OXIDOREDUCTASE SGDH SUBUNIT"/>
    <property type="match status" value="1"/>
</dbReference>
<evidence type="ECO:0000256" key="1">
    <source>
        <dbReference type="ARBA" id="ARBA00003195"/>
    </source>
</evidence>
<evidence type="ECO:0000256" key="13">
    <source>
        <dbReference type="ARBA" id="ARBA00023128"/>
    </source>
</evidence>
<comment type="subcellular location">
    <subcellularLocation>
        <location evidence="2">Mitochondrion inner membrane</location>
        <topology evidence="2">Single-pass membrane protein</topology>
    </subcellularLocation>
</comment>
<dbReference type="eggNOG" id="KOG4632">
    <property type="taxonomic scope" value="Eukaryota"/>
</dbReference>
<dbReference type="EMBL" id="AFYH01036972">
    <property type="status" value="NOT_ANNOTATED_CDS"/>
    <property type="molecule type" value="Genomic_DNA"/>
</dbReference>
<keyword evidence="9" id="KW-0999">Mitochondrion inner membrane</keyword>
<evidence type="ECO:0000313" key="18">
    <source>
        <dbReference type="Ensembl" id="ENSLACP00000016744.1"/>
    </source>
</evidence>
<dbReference type="HOGENOM" id="CLU_100260_2_1_1"/>
<evidence type="ECO:0000256" key="11">
    <source>
        <dbReference type="ARBA" id="ARBA00022982"/>
    </source>
</evidence>
<accession>H3B4C3</accession>
<keyword evidence="13" id="KW-0496">Mitochondrion</keyword>
<evidence type="ECO:0000256" key="9">
    <source>
        <dbReference type="ARBA" id="ARBA00022792"/>
    </source>
</evidence>
<name>H3B4C3_LATCH</name>
<reference evidence="19" key="1">
    <citation type="submission" date="2011-08" db="EMBL/GenBank/DDBJ databases">
        <title>The draft genome of Latimeria chalumnae.</title>
        <authorList>
            <person name="Di Palma F."/>
            <person name="Alfoldi J."/>
            <person name="Johnson J."/>
            <person name="Berlin A."/>
            <person name="Gnerre S."/>
            <person name="Jaffe D."/>
            <person name="MacCallum I."/>
            <person name="Young S."/>
            <person name="Walker B.J."/>
            <person name="Lander E."/>
            <person name="Lindblad-Toh K."/>
        </authorList>
    </citation>
    <scope>NUCLEOTIDE SEQUENCE [LARGE SCALE GENOMIC DNA]</scope>
    <source>
        <strain evidence="19">Wild caught</strain>
    </source>
</reference>
<dbReference type="Ensembl" id="ENSLACT00000016860.1">
    <property type="protein sequence ID" value="ENSLACP00000016744.1"/>
    <property type="gene ID" value="ENSLACG00000014749.1"/>
</dbReference>
<keyword evidence="19" id="KW-1185">Reference proteome</keyword>
<dbReference type="Proteomes" id="UP000008672">
    <property type="component" value="Unassembled WGS sequence"/>
</dbReference>
<dbReference type="InterPro" id="IPR019173">
    <property type="entry name" value="NADH_UbQ_OxRdtase_B5_su"/>
</dbReference>
<keyword evidence="11" id="KW-0249">Electron transport</keyword>
<evidence type="ECO:0000256" key="6">
    <source>
        <dbReference type="ARBA" id="ARBA00022448"/>
    </source>
</evidence>
<sequence length="122" mass="13506">MAGMSALRAAASFAARLNPIKLGCSKGNLLSRTCVRTNNVVVRHGSGGKQLFVIKPSDFYDRRFLHLLKYYLLLTGIPVAVLITCVNVFIGEAELAEIPEGYIPEYWEYYKVSVILSYTVGS</sequence>
<protein>
    <recommendedName>
        <fullName evidence="5">NADH dehydrogenase [ubiquinone] 1 beta subcomplex subunit 5, mitochondrial</fullName>
    </recommendedName>
    <alternativeName>
        <fullName evidence="16">Complex I-SGDH</fullName>
    </alternativeName>
    <alternativeName>
        <fullName evidence="15">NADH-ubiquinone oxidoreductase SGDH subunit</fullName>
    </alternativeName>
</protein>
<dbReference type="InParanoid" id="H3B4C3"/>